<accession>A0ACD3Z4Y5</accession>
<dbReference type="Proteomes" id="UP000830768">
    <property type="component" value="Chromosome 5"/>
</dbReference>
<organism evidence="1 2">
    <name type="scientific">Fusarium solani subsp. cucurbitae</name>
    <name type="common">Neocosmosporum cucurbitae</name>
    <dbReference type="NCBI Taxonomy" id="2747967"/>
    <lineage>
        <taxon>Eukaryota</taxon>
        <taxon>Fungi</taxon>
        <taxon>Dikarya</taxon>
        <taxon>Ascomycota</taxon>
        <taxon>Pezizomycotina</taxon>
        <taxon>Sordariomycetes</taxon>
        <taxon>Hypocreomycetidae</taxon>
        <taxon>Hypocreales</taxon>
        <taxon>Nectriaceae</taxon>
        <taxon>Fusarium</taxon>
        <taxon>Fusarium solani species complex</taxon>
    </lineage>
</organism>
<protein>
    <submittedName>
        <fullName evidence="1">Uncharacterized protein</fullName>
    </submittedName>
</protein>
<name>A0ACD3Z4Y5_FUSSC</name>
<reference evidence="1" key="1">
    <citation type="submission" date="2021-11" db="EMBL/GenBank/DDBJ databases">
        <title>Fusarium solani-melongenae Genome sequencing and assembly.</title>
        <authorList>
            <person name="Xie S."/>
            <person name="Huang L."/>
            <person name="Zhang X."/>
        </authorList>
    </citation>
    <scope>NUCLEOTIDE SEQUENCE</scope>
    <source>
        <strain evidence="1">CRI 24-3</strain>
    </source>
</reference>
<evidence type="ECO:0000313" key="1">
    <source>
        <dbReference type="EMBL" id="UPK95901.1"/>
    </source>
</evidence>
<dbReference type="EMBL" id="CP090034">
    <property type="protein sequence ID" value="UPK95901.1"/>
    <property type="molecule type" value="Genomic_DNA"/>
</dbReference>
<proteinExistence type="predicted"/>
<evidence type="ECO:0000313" key="2">
    <source>
        <dbReference type="Proteomes" id="UP000830768"/>
    </source>
</evidence>
<sequence length="275" mass="29739">MSSKLSSNIPMPLKYTRVSFPSPEIMLVMINRPQKLNSLPAEGSYELDSLFRWYDNEATLLVAILSGVGHAFCVGADLKEWAANQKNGSPLDLPANGFGGISLRHGKKPIIAAVNGSAYGGGCEMVVNCDLVIASASATFALPEVKRGVVAMAGSLPRLMRTLGRQRATELTLTGRTVTAQEFRDWGICNLVVEQGASVVDEAIRVAKSIAENSPDAVIVTREGLKLGWEALGAGDASRVYLDGWVKRIYQGDNIQEGLTAFEEKRSPRWKSSRL</sequence>
<gene>
    <name evidence="1" type="ORF">LCI18_006836</name>
</gene>
<keyword evidence="2" id="KW-1185">Reference proteome</keyword>